<feature type="domain" description="GST C-terminal" evidence="6">
    <location>
        <begin position="92"/>
        <end position="213"/>
    </location>
</feature>
<evidence type="ECO:0000313" key="8">
    <source>
        <dbReference type="Proteomes" id="UP000054383"/>
    </source>
</evidence>
<evidence type="ECO:0000256" key="2">
    <source>
        <dbReference type="ARBA" id="ARBA00022679"/>
    </source>
</evidence>
<keyword evidence="8" id="KW-1185">Reference proteome</keyword>
<reference evidence="7 8" key="1">
    <citation type="submission" date="2015-04" db="EMBL/GenBank/DDBJ databases">
        <authorList>
            <person name="Syromyatnikov M.Y."/>
            <person name="Popov V.N."/>
        </authorList>
    </citation>
    <scope>NUCLEOTIDE SEQUENCE [LARGE SCALE GENOMIC DNA]</scope>
    <source>
        <strain evidence="7">WF-38-12</strain>
    </source>
</reference>
<dbReference type="Proteomes" id="UP000054383">
    <property type="component" value="Unassembled WGS sequence"/>
</dbReference>
<evidence type="ECO:0000256" key="4">
    <source>
        <dbReference type="RuleBase" id="RU003494"/>
    </source>
</evidence>
<evidence type="ECO:0000313" key="7">
    <source>
        <dbReference type="EMBL" id="CRG83807.1"/>
    </source>
</evidence>
<dbReference type="OrthoDB" id="249703at2759"/>
<dbReference type="GO" id="GO:0005737">
    <property type="term" value="C:cytoplasm"/>
    <property type="evidence" value="ECO:0007669"/>
    <property type="project" value="TreeGrafter"/>
</dbReference>
<protein>
    <recommendedName>
        <fullName evidence="1">glutathione transferase</fullName>
        <ecNumber evidence="1">2.5.1.18</ecNumber>
    </recommendedName>
</protein>
<dbReference type="GO" id="GO:0004364">
    <property type="term" value="F:glutathione transferase activity"/>
    <property type="evidence" value="ECO:0007669"/>
    <property type="project" value="UniProtKB-EC"/>
</dbReference>
<gene>
    <name evidence="7" type="ORF">PISL3812_01163</name>
</gene>
<dbReference type="FunFam" id="3.40.30.10:FF:000016">
    <property type="entry name" value="Glutathione S-transferase F2"/>
    <property type="match status" value="1"/>
</dbReference>
<dbReference type="AlphaFoldDB" id="A0A0U1LLB1"/>
<comment type="catalytic activity">
    <reaction evidence="3">
        <text>RX + glutathione = an S-substituted glutathione + a halide anion + H(+)</text>
        <dbReference type="Rhea" id="RHEA:16437"/>
        <dbReference type="ChEBI" id="CHEBI:15378"/>
        <dbReference type="ChEBI" id="CHEBI:16042"/>
        <dbReference type="ChEBI" id="CHEBI:17792"/>
        <dbReference type="ChEBI" id="CHEBI:57925"/>
        <dbReference type="ChEBI" id="CHEBI:90779"/>
        <dbReference type="EC" id="2.5.1.18"/>
    </reaction>
</comment>
<dbReference type="OMA" id="AWMQRIT"/>
<dbReference type="InterPro" id="IPR004046">
    <property type="entry name" value="GST_C"/>
</dbReference>
<comment type="similarity">
    <text evidence="4">Belongs to the GST superfamily.</text>
</comment>
<evidence type="ECO:0000256" key="3">
    <source>
        <dbReference type="ARBA" id="ARBA00047960"/>
    </source>
</evidence>
<dbReference type="Pfam" id="PF00043">
    <property type="entry name" value="GST_C"/>
    <property type="match status" value="1"/>
</dbReference>
<dbReference type="SFLD" id="SFLDS00019">
    <property type="entry name" value="Glutathione_Transferase_(cytos"/>
    <property type="match status" value="1"/>
</dbReference>
<dbReference type="PROSITE" id="PS50405">
    <property type="entry name" value="GST_CTER"/>
    <property type="match status" value="1"/>
</dbReference>
<feature type="domain" description="GST N-terminal" evidence="5">
    <location>
        <begin position="1"/>
        <end position="83"/>
    </location>
</feature>
<dbReference type="Gene3D" id="3.40.30.10">
    <property type="entry name" value="Glutaredoxin"/>
    <property type="match status" value="1"/>
</dbReference>
<dbReference type="InterPro" id="IPR004045">
    <property type="entry name" value="Glutathione_S-Trfase_N"/>
</dbReference>
<dbReference type="EC" id="2.5.1.18" evidence="1"/>
<dbReference type="Pfam" id="PF02798">
    <property type="entry name" value="GST_N"/>
    <property type="match status" value="1"/>
</dbReference>
<proteinExistence type="inferred from homology"/>
<dbReference type="SFLD" id="SFLDG01154">
    <property type="entry name" value="Main.5:_Phi-like"/>
    <property type="match status" value="1"/>
</dbReference>
<dbReference type="SUPFAM" id="SSF47616">
    <property type="entry name" value="GST C-terminal domain-like"/>
    <property type="match status" value="1"/>
</dbReference>
<dbReference type="EMBL" id="CVMT01000001">
    <property type="protein sequence ID" value="CRG83807.1"/>
    <property type="molecule type" value="Genomic_DNA"/>
</dbReference>
<sequence>MPLKVYGMAQSACTRRVLITLAEKNITDYELVIVNLPLREQYQPSYTEKAPFGKVPLLDDNGFLIYESRAICQYIARKYCDQGTKLMPKEVDLQAYGLFEQACSVEMNFFDVPVYALVWEKRAQLGEPDEVMAKKNLDLLDTTLAVYETILSKQKFLAGDEITLADLYHLPYGAEAWEVGLRDVIRKYPHVTRWFESLQSRDSWKRVLLDSSL</sequence>
<dbReference type="InterPro" id="IPR036282">
    <property type="entry name" value="Glutathione-S-Trfase_C_sf"/>
</dbReference>
<dbReference type="STRING" id="28573.A0A0U1LLB1"/>
<dbReference type="SUPFAM" id="SSF52833">
    <property type="entry name" value="Thioredoxin-like"/>
    <property type="match status" value="1"/>
</dbReference>
<evidence type="ECO:0000259" key="5">
    <source>
        <dbReference type="PROSITE" id="PS50404"/>
    </source>
</evidence>
<dbReference type="PANTHER" id="PTHR43900">
    <property type="entry name" value="GLUTATHIONE S-TRANSFERASE RHO"/>
    <property type="match status" value="1"/>
</dbReference>
<dbReference type="InterPro" id="IPR036249">
    <property type="entry name" value="Thioredoxin-like_sf"/>
</dbReference>
<accession>A0A0U1LLB1</accession>
<dbReference type="Gene3D" id="1.20.1050.10">
    <property type="match status" value="1"/>
</dbReference>
<evidence type="ECO:0000259" key="6">
    <source>
        <dbReference type="PROSITE" id="PS50405"/>
    </source>
</evidence>
<name>A0A0U1LLB1_TALIS</name>
<dbReference type="GO" id="GO:0043295">
    <property type="term" value="F:glutathione binding"/>
    <property type="evidence" value="ECO:0007669"/>
    <property type="project" value="TreeGrafter"/>
</dbReference>
<evidence type="ECO:0000256" key="1">
    <source>
        <dbReference type="ARBA" id="ARBA00012452"/>
    </source>
</evidence>
<dbReference type="SFLD" id="SFLDG00358">
    <property type="entry name" value="Main_(cytGST)"/>
    <property type="match status" value="1"/>
</dbReference>
<keyword evidence="2" id="KW-0808">Transferase</keyword>
<dbReference type="PANTHER" id="PTHR43900:SF3">
    <property type="entry name" value="GLUTATHIONE S-TRANSFERASE RHO"/>
    <property type="match status" value="1"/>
</dbReference>
<organism evidence="7 8">
    <name type="scientific">Talaromyces islandicus</name>
    <name type="common">Penicillium islandicum</name>
    <dbReference type="NCBI Taxonomy" id="28573"/>
    <lineage>
        <taxon>Eukaryota</taxon>
        <taxon>Fungi</taxon>
        <taxon>Dikarya</taxon>
        <taxon>Ascomycota</taxon>
        <taxon>Pezizomycotina</taxon>
        <taxon>Eurotiomycetes</taxon>
        <taxon>Eurotiomycetidae</taxon>
        <taxon>Eurotiales</taxon>
        <taxon>Trichocomaceae</taxon>
        <taxon>Talaromyces</taxon>
        <taxon>Talaromyces sect. Islandici</taxon>
    </lineage>
</organism>
<dbReference type="InterPro" id="IPR010987">
    <property type="entry name" value="Glutathione-S-Trfase_C-like"/>
</dbReference>
<dbReference type="GO" id="GO:0006749">
    <property type="term" value="P:glutathione metabolic process"/>
    <property type="evidence" value="ECO:0007669"/>
    <property type="project" value="TreeGrafter"/>
</dbReference>
<dbReference type="PROSITE" id="PS50404">
    <property type="entry name" value="GST_NTER"/>
    <property type="match status" value="1"/>
</dbReference>
<dbReference type="InterPro" id="IPR040079">
    <property type="entry name" value="Glutathione_S-Trfase"/>
</dbReference>